<keyword evidence="3" id="KW-1185">Reference proteome</keyword>
<dbReference type="AlphaFoldDB" id="A0AA37UJB7"/>
<dbReference type="GeneID" id="73328699"/>
<evidence type="ECO:0000313" key="3">
    <source>
        <dbReference type="Proteomes" id="UP001055115"/>
    </source>
</evidence>
<evidence type="ECO:0000256" key="1">
    <source>
        <dbReference type="SAM" id="MobiDB-lite"/>
    </source>
</evidence>
<feature type="compositionally biased region" description="Acidic residues" evidence="1">
    <location>
        <begin position="184"/>
        <end position="207"/>
    </location>
</feature>
<protein>
    <submittedName>
        <fullName evidence="2">Uncharacterized protein</fullName>
    </submittedName>
</protein>
<comment type="caution">
    <text evidence="2">The sequence shown here is derived from an EMBL/GenBank/DDBJ whole genome shotgun (WGS) entry which is preliminary data.</text>
</comment>
<organism evidence="2 3">
    <name type="scientific">Colletotrichum spaethianum</name>
    <dbReference type="NCBI Taxonomy" id="700344"/>
    <lineage>
        <taxon>Eukaryota</taxon>
        <taxon>Fungi</taxon>
        <taxon>Dikarya</taxon>
        <taxon>Ascomycota</taxon>
        <taxon>Pezizomycotina</taxon>
        <taxon>Sordariomycetes</taxon>
        <taxon>Hypocreomycetidae</taxon>
        <taxon>Glomerellales</taxon>
        <taxon>Glomerellaceae</taxon>
        <taxon>Colletotrichum</taxon>
        <taxon>Colletotrichum spaethianum species complex</taxon>
    </lineage>
</organism>
<name>A0AA37UJB7_9PEZI</name>
<proteinExistence type="predicted"/>
<dbReference type="EMBL" id="BQXU01000020">
    <property type="protein sequence ID" value="GKT47716.1"/>
    <property type="molecule type" value="Genomic_DNA"/>
</dbReference>
<sequence length="261" mass="29286">MVLPEQQPLNCAYNRDDVVAGLTQYYLTLTRTAYIPASYVDFPPPGGWTDAELDVGALRALRRSETVIDLLRHLPYPRPMHDGPRPGPWNVTPKSKAVRYLRHMGSFSQWSDRGDAGLLELAALSMGDTPAAPMNLPPDAVCLTFAEIYRLHGWPNADFRHDECIIALQAWRRRVQEQERQMIGEDEDDADDEDFEMDDSEDDDMMDQGDAGEALAEAVADMGVDDLRAEVAALGADMSPEERARLNRGDGYLPFEWIDSE</sequence>
<dbReference type="Proteomes" id="UP001055115">
    <property type="component" value="Unassembled WGS sequence"/>
</dbReference>
<feature type="region of interest" description="Disordered" evidence="1">
    <location>
        <begin position="179"/>
        <end position="219"/>
    </location>
</feature>
<evidence type="ECO:0000313" key="2">
    <source>
        <dbReference type="EMBL" id="GKT47716.1"/>
    </source>
</evidence>
<dbReference type="RefSeq" id="XP_049130066.1">
    <property type="nucleotide sequence ID" value="XM_049274109.1"/>
</dbReference>
<accession>A0AA37UJB7</accession>
<gene>
    <name evidence="2" type="ORF">ColSpa_07897</name>
</gene>
<reference evidence="2 3" key="1">
    <citation type="submission" date="2022-03" db="EMBL/GenBank/DDBJ databases">
        <title>Genome data of Colletotrichum spp.</title>
        <authorList>
            <person name="Utami Y.D."/>
            <person name="Hiruma K."/>
        </authorList>
    </citation>
    <scope>NUCLEOTIDE SEQUENCE [LARGE SCALE GENOMIC DNA]</scope>
    <source>
        <strain evidence="2 3">MAFF 239500</strain>
    </source>
</reference>